<dbReference type="EMBL" id="MTKT01000666">
    <property type="protein sequence ID" value="OWM89538.1"/>
    <property type="molecule type" value="Genomic_DNA"/>
</dbReference>
<accession>A0A218XXP4</accession>
<evidence type="ECO:0000313" key="3">
    <source>
        <dbReference type="Proteomes" id="UP000197138"/>
    </source>
</evidence>
<feature type="compositionally biased region" description="Polar residues" evidence="1">
    <location>
        <begin position="18"/>
        <end position="27"/>
    </location>
</feature>
<reference evidence="3" key="1">
    <citation type="journal article" date="2017" name="Plant J.">
        <title>The pomegranate (Punica granatum L.) genome and the genomics of punicalagin biosynthesis.</title>
        <authorList>
            <person name="Qin G."/>
            <person name="Xu C."/>
            <person name="Ming R."/>
            <person name="Tang H."/>
            <person name="Guyot R."/>
            <person name="Kramer E.M."/>
            <person name="Hu Y."/>
            <person name="Yi X."/>
            <person name="Qi Y."/>
            <person name="Xu X."/>
            <person name="Gao Z."/>
            <person name="Pan H."/>
            <person name="Jian J."/>
            <person name="Tian Y."/>
            <person name="Yue Z."/>
            <person name="Xu Y."/>
        </authorList>
    </citation>
    <scope>NUCLEOTIDE SEQUENCE [LARGE SCALE GENOMIC DNA]</scope>
    <source>
        <strain evidence="3">cv. Dabenzi</strain>
    </source>
</reference>
<evidence type="ECO:0000313" key="2">
    <source>
        <dbReference type="EMBL" id="OWM89538.1"/>
    </source>
</evidence>
<proteinExistence type="predicted"/>
<organism evidence="2 3">
    <name type="scientific">Punica granatum</name>
    <name type="common">Pomegranate</name>
    <dbReference type="NCBI Taxonomy" id="22663"/>
    <lineage>
        <taxon>Eukaryota</taxon>
        <taxon>Viridiplantae</taxon>
        <taxon>Streptophyta</taxon>
        <taxon>Embryophyta</taxon>
        <taxon>Tracheophyta</taxon>
        <taxon>Spermatophyta</taxon>
        <taxon>Magnoliopsida</taxon>
        <taxon>eudicotyledons</taxon>
        <taxon>Gunneridae</taxon>
        <taxon>Pentapetalae</taxon>
        <taxon>rosids</taxon>
        <taxon>malvids</taxon>
        <taxon>Myrtales</taxon>
        <taxon>Lythraceae</taxon>
        <taxon>Punica</taxon>
    </lineage>
</organism>
<feature type="region of interest" description="Disordered" evidence="1">
    <location>
        <begin position="1"/>
        <end position="35"/>
    </location>
</feature>
<sequence>MKRVEPCLSGSLGRWQKRNSNNTSSSRPVVYRIGSSSNPPLARRVRVKFTLRARRRLPRAHSFHRAAGLL</sequence>
<dbReference type="Proteomes" id="UP000197138">
    <property type="component" value="Unassembled WGS sequence"/>
</dbReference>
<name>A0A218XXP4_PUNGR</name>
<comment type="caution">
    <text evidence="2">The sequence shown here is derived from an EMBL/GenBank/DDBJ whole genome shotgun (WGS) entry which is preliminary data.</text>
</comment>
<protein>
    <submittedName>
        <fullName evidence="2">Uncharacterized protein</fullName>
    </submittedName>
</protein>
<evidence type="ECO:0000256" key="1">
    <source>
        <dbReference type="SAM" id="MobiDB-lite"/>
    </source>
</evidence>
<dbReference type="AlphaFoldDB" id="A0A218XXP4"/>
<gene>
    <name evidence="2" type="ORF">CDL15_Pgr024286</name>
</gene>